<dbReference type="SUPFAM" id="SSF102114">
    <property type="entry name" value="Radical SAM enzymes"/>
    <property type="match status" value="1"/>
</dbReference>
<dbReference type="PANTHER" id="PTHR43409">
    <property type="entry name" value="ANAEROBIC MAGNESIUM-PROTOPORPHYRIN IX MONOMETHYL ESTER CYCLASE-RELATED"/>
    <property type="match status" value="1"/>
</dbReference>
<feature type="domain" description="B12-binding" evidence="6">
    <location>
        <begin position="1"/>
        <end position="130"/>
    </location>
</feature>
<dbReference type="EMBL" id="MGKO01000006">
    <property type="protein sequence ID" value="OGN27828.1"/>
    <property type="molecule type" value="Genomic_DNA"/>
</dbReference>
<accession>A0A1F8GT56</accession>
<gene>
    <name evidence="8" type="ORF">A2941_00570</name>
</gene>
<dbReference type="Gene3D" id="3.40.50.280">
    <property type="entry name" value="Cobalamin-binding domain"/>
    <property type="match status" value="1"/>
</dbReference>
<dbReference type="CDD" id="cd02068">
    <property type="entry name" value="radical_SAM_B12_BD"/>
    <property type="match status" value="1"/>
</dbReference>
<keyword evidence="5" id="KW-0411">Iron-sulfur</keyword>
<protein>
    <submittedName>
        <fullName evidence="8">Uncharacterized protein</fullName>
    </submittedName>
</protein>
<name>A0A1F8GT56_9BACT</name>
<feature type="domain" description="Radical SAM core" evidence="7">
    <location>
        <begin position="203"/>
        <end position="447"/>
    </location>
</feature>
<evidence type="ECO:0000256" key="4">
    <source>
        <dbReference type="ARBA" id="ARBA00023004"/>
    </source>
</evidence>
<reference evidence="8 9" key="1">
    <citation type="journal article" date="2016" name="Nat. Commun.">
        <title>Thousands of microbial genomes shed light on interconnected biogeochemical processes in an aquifer system.</title>
        <authorList>
            <person name="Anantharaman K."/>
            <person name="Brown C.T."/>
            <person name="Hug L.A."/>
            <person name="Sharon I."/>
            <person name="Castelle C.J."/>
            <person name="Probst A.J."/>
            <person name="Thomas B.C."/>
            <person name="Singh A."/>
            <person name="Wilkins M.J."/>
            <person name="Karaoz U."/>
            <person name="Brodie E.L."/>
            <person name="Williams K.H."/>
            <person name="Hubbard S.S."/>
            <person name="Banfield J.F."/>
        </authorList>
    </citation>
    <scope>NUCLEOTIDE SEQUENCE [LARGE SCALE GENOMIC DNA]</scope>
</reference>
<keyword evidence="4" id="KW-0408">Iron</keyword>
<dbReference type="SFLD" id="SFLDG01082">
    <property type="entry name" value="B12-binding_domain_containing"/>
    <property type="match status" value="1"/>
</dbReference>
<evidence type="ECO:0000256" key="3">
    <source>
        <dbReference type="ARBA" id="ARBA00022723"/>
    </source>
</evidence>
<organism evidence="8 9">
    <name type="scientific">Candidatus Yanofskybacteria bacterium RIFCSPLOWO2_01_FULL_49_17</name>
    <dbReference type="NCBI Taxonomy" id="1802700"/>
    <lineage>
        <taxon>Bacteria</taxon>
        <taxon>Candidatus Yanofskyibacteriota</taxon>
    </lineage>
</organism>
<dbReference type="Pfam" id="PF04055">
    <property type="entry name" value="Radical_SAM"/>
    <property type="match status" value="1"/>
</dbReference>
<dbReference type="InterPro" id="IPR058240">
    <property type="entry name" value="rSAM_sf"/>
</dbReference>
<evidence type="ECO:0000256" key="1">
    <source>
        <dbReference type="ARBA" id="ARBA00001966"/>
    </source>
</evidence>
<dbReference type="PROSITE" id="PS51332">
    <property type="entry name" value="B12_BINDING"/>
    <property type="match status" value="1"/>
</dbReference>
<dbReference type="SFLD" id="SFLDS00029">
    <property type="entry name" value="Radical_SAM"/>
    <property type="match status" value="1"/>
</dbReference>
<dbReference type="AlphaFoldDB" id="A0A1F8GT56"/>
<dbReference type="GO" id="GO:0046872">
    <property type="term" value="F:metal ion binding"/>
    <property type="evidence" value="ECO:0007669"/>
    <property type="project" value="UniProtKB-KW"/>
</dbReference>
<keyword evidence="3" id="KW-0479">Metal-binding</keyword>
<evidence type="ECO:0000259" key="6">
    <source>
        <dbReference type="PROSITE" id="PS51332"/>
    </source>
</evidence>
<sequence>MKILFVMRDDGDMTEPMNQMLLSALARQRGHETQMLVLQDRSVKDAVSSFRPDVMAFSCITGNQRTYINAAAEAKNIKRSIITAFGGPHFTYFPGEMMRHPEAMDLICVGEGDDAWLEILAELEAGRMPDQIQNVVTKENVYKVLEIPADSRKVQLGLISDGSKDEKYFDAFTMKRGIVRSRKVDLDTLPFLDRGLVYDSTAFRKRFKRTHMASRGCPFRCAYCFEPQFNDLYKGLGRVRQYYGVDRFLEELKYVMKNWDTRYFKFYDDVFPPFPSPDEVAWHEEFCSKYPVRVGLPFHILTRCDNVMKLHEKGVNVIRDWKKAGLASLTMSIESGNQFIHDHVIVRDMSQEQVKAAFAIAYAEGVYTFPNTIVGIPSPILPREDDPHFDEKLALVKRDLGILKTVNGTRMDFDEALKLNQTWFPNEKSTALRRRSTVQFLGNMGLRHDNIATNVESVMFTLKCKPGFAEFLTLFPYPGTKATDWCEARGDFDGDFAKLHASYQTKSPLSCFSEEEKEVIQNLTLIGTFLTLFWGSRNRFIQRLARPMTSVLMGMSSTRNKRLQALFLWLYTVSKGYMHRTRIYPIRYSFREKIRFYLEMIQLDLWKQRKERRRLVKRPDRKLALGGPVS</sequence>
<evidence type="ECO:0000313" key="9">
    <source>
        <dbReference type="Proteomes" id="UP000178444"/>
    </source>
</evidence>
<dbReference type="PANTHER" id="PTHR43409:SF7">
    <property type="entry name" value="BLL1977 PROTEIN"/>
    <property type="match status" value="1"/>
</dbReference>
<dbReference type="GO" id="GO:0031419">
    <property type="term" value="F:cobalamin binding"/>
    <property type="evidence" value="ECO:0007669"/>
    <property type="project" value="InterPro"/>
</dbReference>
<proteinExistence type="predicted"/>
<dbReference type="GO" id="GO:0003824">
    <property type="term" value="F:catalytic activity"/>
    <property type="evidence" value="ECO:0007669"/>
    <property type="project" value="InterPro"/>
</dbReference>
<keyword evidence="2" id="KW-0949">S-adenosyl-L-methionine</keyword>
<dbReference type="InterPro" id="IPR007197">
    <property type="entry name" value="rSAM"/>
</dbReference>
<dbReference type="Proteomes" id="UP000178444">
    <property type="component" value="Unassembled WGS sequence"/>
</dbReference>
<dbReference type="InterPro" id="IPR006158">
    <property type="entry name" value="Cobalamin-bd"/>
</dbReference>
<evidence type="ECO:0000313" key="8">
    <source>
        <dbReference type="EMBL" id="OGN27828.1"/>
    </source>
</evidence>
<dbReference type="Pfam" id="PF02310">
    <property type="entry name" value="B12-binding"/>
    <property type="match status" value="1"/>
</dbReference>
<evidence type="ECO:0000256" key="5">
    <source>
        <dbReference type="ARBA" id="ARBA00023014"/>
    </source>
</evidence>
<comment type="caution">
    <text evidence="8">The sequence shown here is derived from an EMBL/GenBank/DDBJ whole genome shotgun (WGS) entry which is preliminary data.</text>
</comment>
<dbReference type="InterPro" id="IPR051198">
    <property type="entry name" value="BchE-like"/>
</dbReference>
<dbReference type="PROSITE" id="PS51918">
    <property type="entry name" value="RADICAL_SAM"/>
    <property type="match status" value="1"/>
</dbReference>
<comment type="cofactor">
    <cofactor evidence="1">
        <name>[4Fe-4S] cluster</name>
        <dbReference type="ChEBI" id="CHEBI:49883"/>
    </cofactor>
</comment>
<evidence type="ECO:0000256" key="2">
    <source>
        <dbReference type="ARBA" id="ARBA00022691"/>
    </source>
</evidence>
<dbReference type="GO" id="GO:0051536">
    <property type="term" value="F:iron-sulfur cluster binding"/>
    <property type="evidence" value="ECO:0007669"/>
    <property type="project" value="UniProtKB-KW"/>
</dbReference>
<evidence type="ECO:0000259" key="7">
    <source>
        <dbReference type="PROSITE" id="PS51918"/>
    </source>
</evidence>